<dbReference type="InterPro" id="IPR013655">
    <property type="entry name" value="PAS_fold_3"/>
</dbReference>
<dbReference type="SMART" id="SM00388">
    <property type="entry name" value="HisKA"/>
    <property type="match status" value="1"/>
</dbReference>
<feature type="domain" description="PAC" evidence="14">
    <location>
        <begin position="478"/>
        <end position="531"/>
    </location>
</feature>
<feature type="domain" description="PAS" evidence="13">
    <location>
        <begin position="702"/>
        <end position="774"/>
    </location>
</feature>
<dbReference type="InterPro" id="IPR003661">
    <property type="entry name" value="HisK_dim/P_dom"/>
</dbReference>
<dbReference type="SMART" id="SM00086">
    <property type="entry name" value="PAC"/>
    <property type="match status" value="7"/>
</dbReference>
<comment type="catalytic activity">
    <reaction evidence="1">
        <text>ATP + protein L-histidine = ADP + protein N-phospho-L-histidine.</text>
        <dbReference type="EC" id="2.7.13.3"/>
    </reaction>
</comment>
<dbReference type="InterPro" id="IPR004358">
    <property type="entry name" value="Sig_transdc_His_kin-like_C"/>
</dbReference>
<dbReference type="Gene3D" id="3.30.565.10">
    <property type="entry name" value="Histidine kinase-like ATPase, C-terminal domain"/>
    <property type="match status" value="1"/>
</dbReference>
<feature type="domain" description="PAS" evidence="13">
    <location>
        <begin position="1595"/>
        <end position="1665"/>
    </location>
</feature>
<dbReference type="PROSITE" id="PS50113">
    <property type="entry name" value="PAC"/>
    <property type="match status" value="6"/>
</dbReference>
<dbReference type="SUPFAM" id="SSF55785">
    <property type="entry name" value="PYP-like sensor domain (PAS domain)"/>
    <property type="match status" value="8"/>
</dbReference>
<keyword evidence="7" id="KW-0902">Two-component regulatory system</keyword>
<dbReference type="Pfam" id="PF00072">
    <property type="entry name" value="Response_reg"/>
    <property type="match status" value="2"/>
</dbReference>
<evidence type="ECO:0000259" key="13">
    <source>
        <dbReference type="PROSITE" id="PS50112"/>
    </source>
</evidence>
<evidence type="ECO:0000256" key="1">
    <source>
        <dbReference type="ARBA" id="ARBA00000085"/>
    </source>
</evidence>
<feature type="domain" description="PAC" evidence="14">
    <location>
        <begin position="1029"/>
        <end position="1085"/>
    </location>
</feature>
<evidence type="ECO:0000256" key="7">
    <source>
        <dbReference type="ARBA" id="ARBA00023012"/>
    </source>
</evidence>
<feature type="domain" description="PAS" evidence="13">
    <location>
        <begin position="399"/>
        <end position="473"/>
    </location>
</feature>
<keyword evidence="6" id="KW-0418">Kinase</keyword>
<sequence length="2214" mass="250564">MNNTELNTVKGNVLIVDDNPANLRLLSNILNDCGYELRCVTNGQMALTTARWFPPDLILLDIRMPGMDGYEVCSKLKADEKTRDIPVIFISVLSDVLDKVKAFSVGGVDYITKLFEPEEVLARVENQLSIRRLSKQLREQNARLQEEMRVRQEAEEKFTRAFRSSPDAIAILTLADGCYIEVNNSFCRISGYSPDEAIGSTLKELNLWVKPQDCLKLKHQLQQTKAIRNWECDFRAKTGKVKTMLISAEIIDLNGQACILAVSKDITERKAAQQALKASEAELRALLAALPDVVLVIDAQGRYLKIPPTNPSNLYKPASELFGKTLHEVFEKEQADTFLSYVCKALESQQTLNLEYSLNIREQEVWFAVSISPMSSNSVVWVARDITQRKQREETLRESQRFIQQIAESSPNILYLHDLSKQRNVYTNRQIAAILGYTPEEIQQMGAAIPQNLMHPDDFARLPEYFQQFENASDGEIFEIEYRIRHRNGEWRTLESRDTLFSRTDDGKARQILGTATDITQRKQAEVEIRLLLETTQAINHSVDVDSALAVILRLICTTIGWDFAEAWIPANNGTVLRYSLGWYECDSSLEEFRRYSETVVFAPNAGLPGRVWSSGCPEWLEDVSQAEPTSFPRLQIATQVGLKAGFGVPILANNQVLAVLVFFKRTKSTEYRHLFELVSAVAAQLGWLIARKKAQAALCKSEERLHLALQGSGLGLWDWNIATGETYLDPQWKKMLGYEVEEIGNNYESWERLLHPEDLPKVMEALKAYLQGATPVYNAEFRMLCSSGEWKWIRGSGKVFERDESGVPLRMTGTNKDISDRIQAERALTLATERLQHLLTSSPAVIYSSKISGDYAATFVSENVSAVVGYQAQEFIEDSNFWGRNIHPEDAKWVFAELPRLLENGYHTHEYRFLHKDGTYRWVYDQMKLVKDKAGNPIECVGYWVDITERKQTEERLRLLERAIAASSNGIVLSDAQLPDCPVIFVNPAFESITGYSAAETIGKNCRFLQGTDKNQPALEELRAAIRQPRECRVVLRNYHKDGTLFWNEFSVSPVRDATGRLTHYVGIQSDITQERTAIEALTKQFSRTLMLKQITEEIRSSLDPSQIFTTAANQISHLLTVDRCLIHTYVADPEPRIPIVAEFVATGVPSMLYENIPIVGNPHGERMLAQDAAISSPDVYADPLLQAAEPFCRQSGLKSMLVVRTSYQGEPNGVIGLHQCDRFRVWTLGDISLLESVAAQLGIAIAQASLLEQEKQQRTYLDCQNQQLQQQIRERQLAEVALRQSEAKNRAILWAIPDLMFRMSNDAIYLDFICNSEVKNLWQSEDATLCQHMNFKDLPPEVARRYLQHMQLALDTGKPQVYEQQVLIEGKLQYEEVRVVTSGEEEVLFIVRDISDRKQAEIALQQQISRERLVMAMQERIRESLNLEEVLKTAVEEVRQFLSTDRTIIYRFNSGWSGVVAVESVGDDWMAIMGSDINDPCFGESYVAPYQQGRILAIEDIHAAGLKQCQINFLSQLQVRANLVVPILQGNKLWGLLIAHHCRGSRAWHSSEIESLRQLSVQLAIAIQQSTLFEQAKTEIIERKQAEEKLRQSEQRFRDVSEAVGEYLWEIDSEGIYTFITDRVKSVKGYPPSQLIGHKLIDFVAHEDIKKVEQILRHASRTKSTFKLEHRNITPTREIIWEEVNGIPLLDNNGNIIGFRGTGLNITQRKQAEAALQQAAYAADAANRAKSEFLASMSHELRTPLNAILGFTQIMTRDSSLSGEQQEYLGIINRSGEHLLELINDILEMSKIEAGRITFNESSFDLINLLENLEEMFRLKVKSKGLKLEINYASNIPQYVRSDESKLRQVLINLLGNAIKFTEQGSVVLRVSVVSELSTSNLATFQPDNIQTPTSNKQQTIRFEVEDTGLGIAPEEINKLFEAFGQTETGRKSQQGTGLGLPISRKFVQLMGGDITVSSSIGKGTVFAFDIHISLADATEIQTKQLQPKVIGLAPDQPEYRILVVEDRLENRILLVKLLTSIGFDVREAENGQDAITLWESWEPHLIWMDMRMPVMDGYEAIKRIKGHVKGHATVIIALTASAFEEQRNLILSAGCNDFIRKPFRDAVIFEKMAQHLGVRYIYESLETVHQQNPEGTTADSCFILHASSFQEMPTEWVEALYQAAIEADAELILSLTEQISTANTPLSSAISDLVDNFQFEQITNLIEEFNK</sequence>
<dbReference type="InterPro" id="IPR029016">
    <property type="entry name" value="GAF-like_dom_sf"/>
</dbReference>
<dbReference type="InterPro" id="IPR035965">
    <property type="entry name" value="PAS-like_dom_sf"/>
</dbReference>
<dbReference type="SUPFAM" id="SSF47384">
    <property type="entry name" value="Homodimeric domain of signal transducing histidine kinase"/>
    <property type="match status" value="1"/>
</dbReference>
<dbReference type="PROSITE" id="PS50046">
    <property type="entry name" value="PHYTOCHROME_2"/>
    <property type="match status" value="1"/>
</dbReference>
<feature type="domain" description="PAC" evidence="14">
    <location>
        <begin position="908"/>
        <end position="960"/>
    </location>
</feature>
<dbReference type="InterPro" id="IPR003018">
    <property type="entry name" value="GAF"/>
</dbReference>
<feature type="domain" description="PAS" evidence="13">
    <location>
        <begin position="279"/>
        <end position="349"/>
    </location>
</feature>
<dbReference type="SMART" id="SM00448">
    <property type="entry name" value="REC"/>
    <property type="match status" value="2"/>
</dbReference>
<feature type="domain" description="Phytochrome chromophore attachment site" evidence="10">
    <location>
        <begin position="1428"/>
        <end position="1564"/>
    </location>
</feature>
<feature type="domain" description="Response regulatory" evidence="12">
    <location>
        <begin position="12"/>
        <end position="128"/>
    </location>
</feature>
<dbReference type="Gene3D" id="3.30.450.20">
    <property type="entry name" value="PAS domain"/>
    <property type="match status" value="8"/>
</dbReference>
<dbReference type="Pfam" id="PF08447">
    <property type="entry name" value="PAS_3"/>
    <property type="match status" value="4"/>
</dbReference>
<dbReference type="InterPro" id="IPR036890">
    <property type="entry name" value="HATPase_C_sf"/>
</dbReference>
<dbReference type="Pfam" id="PF13426">
    <property type="entry name" value="PAS_9"/>
    <property type="match status" value="2"/>
</dbReference>
<evidence type="ECO:0000313" key="16">
    <source>
        <dbReference type="Proteomes" id="UP001442494"/>
    </source>
</evidence>
<organism evidence="15 16">
    <name type="scientific">Funiculus sociatus GB2-A5</name>
    <dbReference type="NCBI Taxonomy" id="2933946"/>
    <lineage>
        <taxon>Bacteria</taxon>
        <taxon>Bacillati</taxon>
        <taxon>Cyanobacteriota</taxon>
        <taxon>Cyanophyceae</taxon>
        <taxon>Coleofasciculales</taxon>
        <taxon>Coleofasciculaceae</taxon>
        <taxon>Funiculus</taxon>
    </lineage>
</organism>
<dbReference type="Gene3D" id="1.10.287.130">
    <property type="match status" value="1"/>
</dbReference>
<feature type="domain" description="PAC" evidence="14">
    <location>
        <begin position="228"/>
        <end position="278"/>
    </location>
</feature>
<evidence type="ECO:0000256" key="4">
    <source>
        <dbReference type="ARBA" id="ARBA00022553"/>
    </source>
</evidence>
<dbReference type="InterPro" id="IPR005467">
    <property type="entry name" value="His_kinase_dom"/>
</dbReference>
<dbReference type="SUPFAM" id="SSF55781">
    <property type="entry name" value="GAF domain-like"/>
    <property type="match status" value="3"/>
</dbReference>
<feature type="domain" description="PAS" evidence="13">
    <location>
        <begin position="154"/>
        <end position="224"/>
    </location>
</feature>
<evidence type="ECO:0000313" key="15">
    <source>
        <dbReference type="EMBL" id="MEP0867562.1"/>
    </source>
</evidence>
<protein>
    <recommendedName>
        <fullName evidence="3">histidine kinase</fullName>
        <ecNumber evidence="3">2.7.13.3</ecNumber>
    </recommendedName>
</protein>
<dbReference type="SMART" id="SM00065">
    <property type="entry name" value="GAF"/>
    <property type="match status" value="3"/>
</dbReference>
<dbReference type="Proteomes" id="UP001442494">
    <property type="component" value="Unassembled WGS sequence"/>
</dbReference>
<dbReference type="InterPro" id="IPR001789">
    <property type="entry name" value="Sig_transdc_resp-reg_receiver"/>
</dbReference>
<keyword evidence="5" id="KW-0808">Transferase</keyword>
<feature type="domain" description="PAC" evidence="14">
    <location>
        <begin position="1668"/>
        <end position="1720"/>
    </location>
</feature>
<accession>A0ABV0JY56</accession>
<dbReference type="InterPro" id="IPR000700">
    <property type="entry name" value="PAS-assoc_C"/>
</dbReference>
<dbReference type="SMART" id="SM00387">
    <property type="entry name" value="HATPase_c"/>
    <property type="match status" value="1"/>
</dbReference>
<dbReference type="EC" id="2.7.13.3" evidence="3"/>
<feature type="modified residue" description="4-aspartylphosphate" evidence="8">
    <location>
        <position position="61"/>
    </location>
</feature>
<comment type="similarity">
    <text evidence="2">In the N-terminal section; belongs to the phytochrome family.</text>
</comment>
<evidence type="ECO:0000256" key="2">
    <source>
        <dbReference type="ARBA" id="ARBA00006402"/>
    </source>
</evidence>
<dbReference type="CDD" id="cd16922">
    <property type="entry name" value="HATPase_EvgS-ArcB-TorS-like"/>
    <property type="match status" value="1"/>
</dbReference>
<dbReference type="InterPro" id="IPR011006">
    <property type="entry name" value="CheY-like_superfamily"/>
</dbReference>
<dbReference type="PANTHER" id="PTHR45339:SF1">
    <property type="entry name" value="HYBRID SIGNAL TRANSDUCTION HISTIDINE KINASE J"/>
    <property type="match status" value="1"/>
</dbReference>
<evidence type="ECO:0000256" key="9">
    <source>
        <dbReference type="SAM" id="Coils"/>
    </source>
</evidence>
<feature type="domain" description="Response regulatory" evidence="12">
    <location>
        <begin position="2003"/>
        <end position="2119"/>
    </location>
</feature>
<dbReference type="CDD" id="cd00130">
    <property type="entry name" value="PAS"/>
    <property type="match status" value="7"/>
</dbReference>
<dbReference type="CDD" id="cd00082">
    <property type="entry name" value="HisKA"/>
    <property type="match status" value="1"/>
</dbReference>
<dbReference type="PANTHER" id="PTHR45339">
    <property type="entry name" value="HYBRID SIGNAL TRANSDUCTION HISTIDINE KINASE J"/>
    <property type="match status" value="1"/>
</dbReference>
<dbReference type="InterPro" id="IPR003594">
    <property type="entry name" value="HATPase_dom"/>
</dbReference>
<dbReference type="Gene3D" id="3.40.50.2300">
    <property type="match status" value="2"/>
</dbReference>
<dbReference type="CDD" id="cd17546">
    <property type="entry name" value="REC_hyHK_CKI1_RcsC-like"/>
    <property type="match status" value="1"/>
</dbReference>
<keyword evidence="9" id="KW-0175">Coiled coil</keyword>
<dbReference type="Pfam" id="PF08448">
    <property type="entry name" value="PAS_4"/>
    <property type="match status" value="1"/>
</dbReference>
<dbReference type="PROSITE" id="PS50109">
    <property type="entry name" value="HIS_KIN"/>
    <property type="match status" value="1"/>
</dbReference>
<dbReference type="PRINTS" id="PR00344">
    <property type="entry name" value="BCTRLSENSOR"/>
</dbReference>
<evidence type="ECO:0000259" key="12">
    <source>
        <dbReference type="PROSITE" id="PS50110"/>
    </source>
</evidence>
<dbReference type="InterPro" id="IPR000014">
    <property type="entry name" value="PAS"/>
</dbReference>
<dbReference type="Pfam" id="PF02518">
    <property type="entry name" value="HATPase_c"/>
    <property type="match status" value="1"/>
</dbReference>
<feature type="coiled-coil region" evidence="9">
    <location>
        <begin position="127"/>
        <end position="157"/>
    </location>
</feature>
<evidence type="ECO:0000256" key="3">
    <source>
        <dbReference type="ARBA" id="ARBA00012438"/>
    </source>
</evidence>
<gene>
    <name evidence="15" type="ORF">NDI37_24240</name>
</gene>
<dbReference type="SUPFAM" id="SSF52172">
    <property type="entry name" value="CheY-like"/>
    <property type="match status" value="2"/>
</dbReference>
<dbReference type="InterPro" id="IPR016132">
    <property type="entry name" value="Phyto_chromo_attachment"/>
</dbReference>
<feature type="domain" description="Histidine kinase" evidence="11">
    <location>
        <begin position="1738"/>
        <end position="1977"/>
    </location>
</feature>
<dbReference type="PROSITE" id="PS50112">
    <property type="entry name" value="PAS"/>
    <property type="match status" value="7"/>
</dbReference>
<evidence type="ECO:0000256" key="6">
    <source>
        <dbReference type="ARBA" id="ARBA00022777"/>
    </source>
</evidence>
<reference evidence="15 16" key="1">
    <citation type="submission" date="2022-04" db="EMBL/GenBank/DDBJ databases">
        <title>Positive selection, recombination, and allopatry shape intraspecific diversity of widespread and dominant cyanobacteria.</title>
        <authorList>
            <person name="Wei J."/>
            <person name="Shu W."/>
            <person name="Hu C."/>
        </authorList>
    </citation>
    <scope>NUCLEOTIDE SEQUENCE [LARGE SCALE GENOMIC DNA]</scope>
    <source>
        <strain evidence="15 16">GB2-A5</strain>
    </source>
</reference>
<feature type="coiled-coil region" evidence="9">
    <location>
        <begin position="1578"/>
        <end position="1605"/>
    </location>
</feature>
<dbReference type="SMART" id="SM00091">
    <property type="entry name" value="PAS"/>
    <property type="match status" value="7"/>
</dbReference>
<dbReference type="NCBIfam" id="TIGR00229">
    <property type="entry name" value="sensory_box"/>
    <property type="match status" value="7"/>
</dbReference>
<evidence type="ECO:0000256" key="5">
    <source>
        <dbReference type="ARBA" id="ARBA00022679"/>
    </source>
</evidence>
<evidence type="ECO:0000259" key="14">
    <source>
        <dbReference type="PROSITE" id="PS50113"/>
    </source>
</evidence>
<dbReference type="InterPro" id="IPR001610">
    <property type="entry name" value="PAC"/>
</dbReference>
<name>A0ABV0JY56_9CYAN</name>
<feature type="modified residue" description="4-aspartylphosphate" evidence="8">
    <location>
        <position position="2052"/>
    </location>
</feature>
<dbReference type="EMBL" id="JAMPKK010000076">
    <property type="protein sequence ID" value="MEP0867562.1"/>
    <property type="molecule type" value="Genomic_DNA"/>
</dbReference>
<dbReference type="InterPro" id="IPR036097">
    <property type="entry name" value="HisK_dim/P_sf"/>
</dbReference>
<feature type="domain" description="PAS" evidence="13">
    <location>
        <begin position="957"/>
        <end position="1006"/>
    </location>
</feature>
<dbReference type="Gene3D" id="3.30.450.40">
    <property type="match status" value="3"/>
</dbReference>
<dbReference type="InterPro" id="IPR013656">
    <property type="entry name" value="PAS_4"/>
</dbReference>
<proteinExistence type="inferred from homology"/>
<dbReference type="CDD" id="cd19920">
    <property type="entry name" value="REC_PA4781-like"/>
    <property type="match status" value="1"/>
</dbReference>
<feature type="coiled-coil region" evidence="9">
    <location>
        <begin position="1253"/>
        <end position="1290"/>
    </location>
</feature>
<evidence type="ECO:0000259" key="10">
    <source>
        <dbReference type="PROSITE" id="PS50046"/>
    </source>
</evidence>
<feature type="domain" description="PAC" evidence="14">
    <location>
        <begin position="778"/>
        <end position="831"/>
    </location>
</feature>
<keyword evidence="16" id="KW-1185">Reference proteome</keyword>
<evidence type="ECO:0000259" key="11">
    <source>
        <dbReference type="PROSITE" id="PS50109"/>
    </source>
</evidence>
<keyword evidence="4 8" id="KW-0597">Phosphoprotein</keyword>
<dbReference type="Pfam" id="PF01590">
    <property type="entry name" value="GAF"/>
    <property type="match status" value="2"/>
</dbReference>
<dbReference type="RefSeq" id="WP_190426360.1">
    <property type="nucleotide sequence ID" value="NZ_JAMPKK010000076.1"/>
</dbReference>
<dbReference type="Pfam" id="PF00512">
    <property type="entry name" value="HisKA"/>
    <property type="match status" value="1"/>
</dbReference>
<dbReference type="Pfam" id="PF13185">
    <property type="entry name" value="GAF_2"/>
    <property type="match status" value="1"/>
</dbReference>
<dbReference type="PROSITE" id="PS50110">
    <property type="entry name" value="RESPONSE_REGULATORY"/>
    <property type="match status" value="2"/>
</dbReference>
<comment type="caution">
    <text evidence="15">The sequence shown here is derived from an EMBL/GenBank/DDBJ whole genome shotgun (WGS) entry which is preliminary data.</text>
</comment>
<feature type="domain" description="PAS" evidence="13">
    <location>
        <begin position="832"/>
        <end position="906"/>
    </location>
</feature>
<dbReference type="SUPFAM" id="SSF55874">
    <property type="entry name" value="ATPase domain of HSP90 chaperone/DNA topoisomerase II/histidine kinase"/>
    <property type="match status" value="1"/>
</dbReference>
<evidence type="ECO:0000256" key="8">
    <source>
        <dbReference type="PROSITE-ProRule" id="PRU00169"/>
    </source>
</evidence>